<dbReference type="InterPro" id="IPR003439">
    <property type="entry name" value="ABC_transporter-like_ATP-bd"/>
</dbReference>
<evidence type="ECO:0000256" key="2">
    <source>
        <dbReference type="ARBA" id="ARBA00005417"/>
    </source>
</evidence>
<evidence type="ECO:0000313" key="10">
    <source>
        <dbReference type="Proteomes" id="UP000248544"/>
    </source>
</evidence>
<evidence type="ECO:0000256" key="6">
    <source>
        <dbReference type="ARBA" id="ARBA00022840"/>
    </source>
</evidence>
<dbReference type="GO" id="GO:0016887">
    <property type="term" value="F:ATP hydrolysis activity"/>
    <property type="evidence" value="ECO:0007669"/>
    <property type="project" value="InterPro"/>
</dbReference>
<name>A0A2W2FVP0_9ACTN</name>
<comment type="subcellular location">
    <subcellularLocation>
        <location evidence="1">Cell membrane</location>
        <topology evidence="1">Peripheral membrane protein</topology>
    </subcellularLocation>
</comment>
<evidence type="ECO:0000256" key="1">
    <source>
        <dbReference type="ARBA" id="ARBA00004202"/>
    </source>
</evidence>
<dbReference type="Proteomes" id="UP000248544">
    <property type="component" value="Unassembled WGS sequence"/>
</dbReference>
<proteinExistence type="inferred from homology"/>
<dbReference type="InterPro" id="IPR027417">
    <property type="entry name" value="P-loop_NTPase"/>
</dbReference>
<keyword evidence="6 9" id="KW-0067">ATP-binding</keyword>
<organism evidence="9 10">
    <name type="scientific">Spongiactinospora gelatinilytica</name>
    <dbReference type="NCBI Taxonomy" id="2666298"/>
    <lineage>
        <taxon>Bacteria</taxon>
        <taxon>Bacillati</taxon>
        <taxon>Actinomycetota</taxon>
        <taxon>Actinomycetes</taxon>
        <taxon>Streptosporangiales</taxon>
        <taxon>Streptosporangiaceae</taxon>
        <taxon>Spongiactinospora</taxon>
    </lineage>
</organism>
<dbReference type="Gene3D" id="3.40.50.300">
    <property type="entry name" value="P-loop containing nucleotide triphosphate hydrolases"/>
    <property type="match status" value="1"/>
</dbReference>
<dbReference type="AlphaFoldDB" id="A0A2W2FVP0"/>
<dbReference type="SUPFAM" id="SSF52540">
    <property type="entry name" value="P-loop containing nucleoside triphosphate hydrolases"/>
    <property type="match status" value="1"/>
</dbReference>
<comment type="similarity">
    <text evidence="2">Belongs to the ABC transporter superfamily.</text>
</comment>
<comment type="caution">
    <text evidence="9">The sequence shown here is derived from an EMBL/GenBank/DDBJ whole genome shotgun (WGS) entry which is preliminary data.</text>
</comment>
<dbReference type="Pfam" id="PF08352">
    <property type="entry name" value="oligo_HPY"/>
    <property type="match status" value="1"/>
</dbReference>
<dbReference type="RefSeq" id="WP_111169584.1">
    <property type="nucleotide sequence ID" value="NZ_POUA01000203.1"/>
</dbReference>
<gene>
    <name evidence="9" type="ORF">C1I98_23410</name>
</gene>
<dbReference type="InterPro" id="IPR003593">
    <property type="entry name" value="AAA+_ATPase"/>
</dbReference>
<keyword evidence="10" id="KW-1185">Reference proteome</keyword>
<keyword evidence="3" id="KW-0813">Transport</keyword>
<dbReference type="GO" id="GO:0005886">
    <property type="term" value="C:plasma membrane"/>
    <property type="evidence" value="ECO:0007669"/>
    <property type="project" value="UniProtKB-SubCell"/>
</dbReference>
<dbReference type="EMBL" id="POUA01000203">
    <property type="protein sequence ID" value="PZG39712.1"/>
    <property type="molecule type" value="Genomic_DNA"/>
</dbReference>
<evidence type="ECO:0000256" key="4">
    <source>
        <dbReference type="ARBA" id="ARBA00022475"/>
    </source>
</evidence>
<dbReference type="GO" id="GO:0015833">
    <property type="term" value="P:peptide transport"/>
    <property type="evidence" value="ECO:0007669"/>
    <property type="project" value="InterPro"/>
</dbReference>
<evidence type="ECO:0000313" key="9">
    <source>
        <dbReference type="EMBL" id="PZG39712.1"/>
    </source>
</evidence>
<evidence type="ECO:0000259" key="8">
    <source>
        <dbReference type="PROSITE" id="PS50893"/>
    </source>
</evidence>
<dbReference type="SMART" id="SM00382">
    <property type="entry name" value="AAA"/>
    <property type="match status" value="1"/>
</dbReference>
<dbReference type="PANTHER" id="PTHR43297">
    <property type="entry name" value="OLIGOPEPTIDE TRANSPORT ATP-BINDING PROTEIN APPD"/>
    <property type="match status" value="1"/>
</dbReference>
<keyword evidence="7" id="KW-0472">Membrane</keyword>
<protein>
    <submittedName>
        <fullName evidence="9">ABC transporter ATP-binding protein</fullName>
    </submittedName>
</protein>
<evidence type="ECO:0000256" key="3">
    <source>
        <dbReference type="ARBA" id="ARBA00022448"/>
    </source>
</evidence>
<sequence length="310" mass="32707">MTLLAVDELRVSVRRRGTELTVLDGVSFAVGAGQCLGIVGESGCGKSLTLRATMGLLPPGATRTGGDIRVGRSGLAMVFQDSHASLDPTMRVGTFLADVVRRRRGGTRAAARRQAAELLAAVGVPDPDLRLRAYPHELSGGTRQRVSIALALATDPRVLLCDEPTTALDVTLQAEILRLLDTARAERGLGVVLVSHDVAVIRQVADVVAVMYAGQIVEAGPAADVLDRPQHPYTRALIGAVPSLDGPVGPFRPIPGAPPDPAVYTPACRFLPRCGHGDAACRGPVPGVHALDLRHRSSCVQHSTHHKERT</sequence>
<dbReference type="CDD" id="cd03257">
    <property type="entry name" value="ABC_NikE_OppD_transporters"/>
    <property type="match status" value="1"/>
</dbReference>
<accession>A0A2W2FVP0</accession>
<evidence type="ECO:0000256" key="5">
    <source>
        <dbReference type="ARBA" id="ARBA00022741"/>
    </source>
</evidence>
<reference evidence="9 10" key="1">
    <citation type="submission" date="2018-01" db="EMBL/GenBank/DDBJ databases">
        <title>Draft genome sequence of Sphaerisporangium sp. 7K107.</title>
        <authorList>
            <person name="Sahin N."/>
            <person name="Saygin H."/>
            <person name="Ay H."/>
        </authorList>
    </citation>
    <scope>NUCLEOTIDE SEQUENCE [LARGE SCALE GENOMIC DNA]</scope>
    <source>
        <strain evidence="9 10">7K107</strain>
    </source>
</reference>
<evidence type="ECO:0000256" key="7">
    <source>
        <dbReference type="ARBA" id="ARBA00023136"/>
    </source>
</evidence>
<dbReference type="PANTHER" id="PTHR43297:SF2">
    <property type="entry name" value="DIPEPTIDE TRANSPORT ATP-BINDING PROTEIN DPPD"/>
    <property type="match status" value="1"/>
</dbReference>
<keyword evidence="5" id="KW-0547">Nucleotide-binding</keyword>
<dbReference type="PROSITE" id="PS50893">
    <property type="entry name" value="ABC_TRANSPORTER_2"/>
    <property type="match status" value="1"/>
</dbReference>
<dbReference type="NCBIfam" id="TIGR01727">
    <property type="entry name" value="oligo_HPY"/>
    <property type="match status" value="1"/>
</dbReference>
<dbReference type="Pfam" id="PF00005">
    <property type="entry name" value="ABC_tran"/>
    <property type="match status" value="1"/>
</dbReference>
<feature type="domain" description="ABC transporter" evidence="8">
    <location>
        <begin position="4"/>
        <end position="238"/>
    </location>
</feature>
<dbReference type="GO" id="GO:0005524">
    <property type="term" value="F:ATP binding"/>
    <property type="evidence" value="ECO:0007669"/>
    <property type="project" value="UniProtKB-KW"/>
</dbReference>
<keyword evidence="4" id="KW-1003">Cell membrane</keyword>
<dbReference type="InterPro" id="IPR050388">
    <property type="entry name" value="ABC_Ni/Peptide_Import"/>
</dbReference>
<dbReference type="InterPro" id="IPR013563">
    <property type="entry name" value="Oligopep_ABC_C"/>
</dbReference>